<accession>A0A220VES3</accession>
<dbReference type="PANTHER" id="PTHR33178">
    <property type="match status" value="1"/>
</dbReference>
<keyword evidence="4" id="KW-1185">Reference proteome</keyword>
<dbReference type="PROSITE" id="PS51502">
    <property type="entry name" value="S_R_A_B_BARREL"/>
    <property type="match status" value="1"/>
</dbReference>
<protein>
    <recommendedName>
        <fullName evidence="2">Stress-response A/B barrel domain-containing protein</fullName>
    </recommendedName>
</protein>
<dbReference type="SUPFAM" id="SSF54909">
    <property type="entry name" value="Dimeric alpha+beta barrel"/>
    <property type="match status" value="1"/>
</dbReference>
<dbReference type="InterPro" id="IPR044662">
    <property type="entry name" value="HS1/DABB1-like"/>
</dbReference>
<dbReference type="OrthoDB" id="9816070at2"/>
<dbReference type="Proteomes" id="UP000242175">
    <property type="component" value="Chromosome large"/>
</dbReference>
<organism evidence="3 4">
    <name type="scientific">Paraphotobacterium marinum</name>
    <dbReference type="NCBI Taxonomy" id="1755811"/>
    <lineage>
        <taxon>Bacteria</taxon>
        <taxon>Pseudomonadati</taxon>
        <taxon>Pseudomonadota</taxon>
        <taxon>Gammaproteobacteria</taxon>
        <taxon>Vibrionales</taxon>
        <taxon>Vibrionaceae</taxon>
        <taxon>Paraphotobacterium</taxon>
    </lineage>
</organism>
<dbReference type="SMART" id="SM00886">
    <property type="entry name" value="Dabb"/>
    <property type="match status" value="1"/>
</dbReference>
<dbReference type="InterPro" id="IPR013097">
    <property type="entry name" value="Dabb"/>
</dbReference>
<name>A0A220VES3_9GAMM</name>
<dbReference type="PANTHER" id="PTHR33178:SF10">
    <property type="entry name" value="STRESS-RESPONSE A_B BARREL DOMAIN-CONTAINING PROTEIN"/>
    <property type="match status" value="1"/>
</dbReference>
<dbReference type="RefSeq" id="WP_089073590.1">
    <property type="nucleotide sequence ID" value="NZ_CBCSAM010000001.1"/>
</dbReference>
<dbReference type="AlphaFoldDB" id="A0A220VES3"/>
<dbReference type="EMBL" id="CP022355">
    <property type="protein sequence ID" value="ASK78682.1"/>
    <property type="molecule type" value="Genomic_DNA"/>
</dbReference>
<comment type="subunit">
    <text evidence="1">Homodimer.</text>
</comment>
<dbReference type="KEGG" id="pmai:CF386_06565"/>
<feature type="domain" description="Stress-response A/B barrel" evidence="2">
    <location>
        <begin position="2"/>
        <end position="100"/>
    </location>
</feature>
<dbReference type="Gene3D" id="3.30.70.100">
    <property type="match status" value="1"/>
</dbReference>
<gene>
    <name evidence="3" type="ORF">CF386_06565</name>
</gene>
<proteinExistence type="predicted"/>
<evidence type="ECO:0000256" key="1">
    <source>
        <dbReference type="ARBA" id="ARBA00011738"/>
    </source>
</evidence>
<dbReference type="Pfam" id="PF07876">
    <property type="entry name" value="Dabb"/>
    <property type="match status" value="1"/>
</dbReference>
<reference evidence="3 4" key="1">
    <citation type="journal article" date="2016" name="Int. J. Syst. Evol. Microbiol.">
        <title>Paraphotobacterium marinum gen. nov., sp. nov., a member of the family Vibrionaceae, isolated from surface seawater.</title>
        <authorList>
            <person name="Huang Z."/>
            <person name="Dong C."/>
            <person name="Shao Z."/>
        </authorList>
    </citation>
    <scope>NUCLEOTIDE SEQUENCE [LARGE SCALE GENOMIC DNA]</scope>
    <source>
        <strain evidence="3 4">NSCS20N07D</strain>
    </source>
</reference>
<evidence type="ECO:0000259" key="2">
    <source>
        <dbReference type="PROSITE" id="PS51502"/>
    </source>
</evidence>
<evidence type="ECO:0000313" key="3">
    <source>
        <dbReference type="EMBL" id="ASK78682.1"/>
    </source>
</evidence>
<sequence>MLKHKVYVELEDSITDEKISELKKQLMSLELIDGVSGFKWYKNNSEEGLSKGFTYCFEFNFQSHQTRKIYIQHPKHQKVVEQYLIPHLKNNLDSILVFDHEI</sequence>
<evidence type="ECO:0000313" key="4">
    <source>
        <dbReference type="Proteomes" id="UP000242175"/>
    </source>
</evidence>
<dbReference type="InterPro" id="IPR011008">
    <property type="entry name" value="Dimeric_a/b-barrel"/>
</dbReference>